<dbReference type="AlphaFoldDB" id="A0A8K0G319"/>
<evidence type="ECO:0000256" key="8">
    <source>
        <dbReference type="SAM" id="Phobius"/>
    </source>
</evidence>
<dbReference type="OrthoDB" id="10255969at2759"/>
<dbReference type="InterPro" id="IPR051449">
    <property type="entry name" value="ABC-2_transporter_component"/>
</dbReference>
<comment type="caution">
    <text evidence="10">The sequence shown here is derived from an EMBL/GenBank/DDBJ whole genome shotgun (WGS) entry which is preliminary data.</text>
</comment>
<dbReference type="GO" id="GO:0043190">
    <property type="term" value="C:ATP-binding cassette (ABC) transporter complex"/>
    <property type="evidence" value="ECO:0007669"/>
    <property type="project" value="InterPro"/>
</dbReference>
<organism evidence="10 11">
    <name type="scientific">Ignelater luminosus</name>
    <name type="common">Cucubano</name>
    <name type="synonym">Pyrophorus luminosus</name>
    <dbReference type="NCBI Taxonomy" id="2038154"/>
    <lineage>
        <taxon>Eukaryota</taxon>
        <taxon>Metazoa</taxon>
        <taxon>Ecdysozoa</taxon>
        <taxon>Arthropoda</taxon>
        <taxon>Hexapoda</taxon>
        <taxon>Insecta</taxon>
        <taxon>Pterygota</taxon>
        <taxon>Neoptera</taxon>
        <taxon>Endopterygota</taxon>
        <taxon>Coleoptera</taxon>
        <taxon>Polyphaga</taxon>
        <taxon>Elateriformia</taxon>
        <taxon>Elateroidea</taxon>
        <taxon>Elateridae</taxon>
        <taxon>Agrypninae</taxon>
        <taxon>Pyrophorini</taxon>
        <taxon>Ignelater</taxon>
    </lineage>
</organism>
<keyword evidence="6 8" id="KW-1133">Transmembrane helix</keyword>
<dbReference type="InterPro" id="IPR000412">
    <property type="entry name" value="ABC_2_transport"/>
</dbReference>
<dbReference type="PRINTS" id="PR00164">
    <property type="entry name" value="ABC2TRNSPORT"/>
</dbReference>
<name>A0A8K0G319_IGNLU</name>
<evidence type="ECO:0000256" key="1">
    <source>
        <dbReference type="ARBA" id="ARBA00004651"/>
    </source>
</evidence>
<feature type="transmembrane region" description="Helical" evidence="8">
    <location>
        <begin position="155"/>
        <end position="173"/>
    </location>
</feature>
<proteinExistence type="inferred from homology"/>
<protein>
    <recommendedName>
        <fullName evidence="9">ABC transmembrane type-2 domain-containing protein</fullName>
    </recommendedName>
</protein>
<feature type="domain" description="ABC transmembrane type-2" evidence="9">
    <location>
        <begin position="10"/>
        <end position="238"/>
    </location>
</feature>
<evidence type="ECO:0000256" key="6">
    <source>
        <dbReference type="ARBA" id="ARBA00022989"/>
    </source>
</evidence>
<dbReference type="EMBL" id="VTPC01087305">
    <property type="protein sequence ID" value="KAF2886557.1"/>
    <property type="molecule type" value="Genomic_DNA"/>
</dbReference>
<dbReference type="PANTHER" id="PTHR30294">
    <property type="entry name" value="MEMBRANE COMPONENT OF ABC TRANSPORTER YHHJ-RELATED"/>
    <property type="match status" value="1"/>
</dbReference>
<comment type="similarity">
    <text evidence="2">Belongs to the ABC-2 integral membrane protein family.</text>
</comment>
<comment type="subcellular location">
    <subcellularLocation>
        <location evidence="1">Cell membrane</location>
        <topology evidence="1">Multi-pass membrane protein</topology>
    </subcellularLocation>
</comment>
<reference evidence="10" key="1">
    <citation type="submission" date="2019-08" db="EMBL/GenBank/DDBJ databases">
        <title>The genome of the North American firefly Photinus pyralis.</title>
        <authorList>
            <consortium name="Photinus pyralis genome working group"/>
            <person name="Fallon T.R."/>
            <person name="Sander Lower S.E."/>
            <person name="Weng J.-K."/>
        </authorList>
    </citation>
    <scope>NUCLEOTIDE SEQUENCE</scope>
    <source>
        <strain evidence="10">TRF0915ILg1</strain>
        <tissue evidence="10">Whole body</tissue>
    </source>
</reference>
<evidence type="ECO:0000259" key="9">
    <source>
        <dbReference type="PROSITE" id="PS51012"/>
    </source>
</evidence>
<feature type="transmembrane region" description="Helical" evidence="8">
    <location>
        <begin position="212"/>
        <end position="235"/>
    </location>
</feature>
<dbReference type="PROSITE" id="PS51012">
    <property type="entry name" value="ABC_TM2"/>
    <property type="match status" value="1"/>
</dbReference>
<dbReference type="PIRSF" id="PIRSF006648">
    <property type="entry name" value="DrrB"/>
    <property type="match status" value="1"/>
</dbReference>
<sequence>MFNTFKTFVEDYLTSCNSESRWLLQPIKWETPVYGSNYFDFTDFSAPGVILTSTCFLGLALTALAMITERKEGTFDRLLITGVNEIEMLVSHGLSQLVVMFVQSIIALITIFAIFGLTNQGSYLLIVLLTFLSGLFGMVYGLCISCIFTSEIPAIFAAMGSFFPMMLLSGFMWPKEGMHYLLQLISIILPFTHPTESLRSIMHRGWDLSTGVVYIGFIVMLIWTLIIFVISIFIIKFKKT</sequence>
<dbReference type="Pfam" id="PF01061">
    <property type="entry name" value="ABC2_membrane"/>
    <property type="match status" value="1"/>
</dbReference>
<accession>A0A8K0G319</accession>
<evidence type="ECO:0000256" key="7">
    <source>
        <dbReference type="ARBA" id="ARBA00023136"/>
    </source>
</evidence>
<keyword evidence="5 8" id="KW-0812">Transmembrane</keyword>
<evidence type="ECO:0000313" key="11">
    <source>
        <dbReference type="Proteomes" id="UP000801492"/>
    </source>
</evidence>
<dbReference type="Proteomes" id="UP000801492">
    <property type="component" value="Unassembled WGS sequence"/>
</dbReference>
<feature type="transmembrane region" description="Helical" evidence="8">
    <location>
        <begin position="44"/>
        <end position="67"/>
    </location>
</feature>
<keyword evidence="7 8" id="KW-0472">Membrane</keyword>
<feature type="transmembrane region" description="Helical" evidence="8">
    <location>
        <begin position="123"/>
        <end position="148"/>
    </location>
</feature>
<keyword evidence="3" id="KW-0813">Transport</keyword>
<evidence type="ECO:0000256" key="4">
    <source>
        <dbReference type="ARBA" id="ARBA00022475"/>
    </source>
</evidence>
<dbReference type="PANTHER" id="PTHR30294:SF38">
    <property type="entry name" value="TRANSPORT PERMEASE PROTEIN"/>
    <property type="match status" value="1"/>
</dbReference>
<feature type="transmembrane region" description="Helical" evidence="8">
    <location>
        <begin position="97"/>
        <end position="117"/>
    </location>
</feature>
<gene>
    <name evidence="10" type="ORF">ILUMI_19616</name>
</gene>
<evidence type="ECO:0000256" key="2">
    <source>
        <dbReference type="ARBA" id="ARBA00007783"/>
    </source>
</evidence>
<keyword evidence="11" id="KW-1185">Reference proteome</keyword>
<keyword evidence="4" id="KW-1003">Cell membrane</keyword>
<dbReference type="GO" id="GO:0140359">
    <property type="term" value="F:ABC-type transporter activity"/>
    <property type="evidence" value="ECO:0007669"/>
    <property type="project" value="InterPro"/>
</dbReference>
<evidence type="ECO:0000256" key="5">
    <source>
        <dbReference type="ARBA" id="ARBA00022692"/>
    </source>
</evidence>
<evidence type="ECO:0000256" key="3">
    <source>
        <dbReference type="ARBA" id="ARBA00022448"/>
    </source>
</evidence>
<dbReference type="InterPro" id="IPR047817">
    <property type="entry name" value="ABC2_TM_bact-type"/>
</dbReference>
<evidence type="ECO:0000313" key="10">
    <source>
        <dbReference type="EMBL" id="KAF2886557.1"/>
    </source>
</evidence>
<dbReference type="InterPro" id="IPR013525">
    <property type="entry name" value="ABC2_TM"/>
</dbReference>